<dbReference type="AlphaFoldDB" id="A0A2K1ZK00"/>
<proteinExistence type="predicted"/>
<dbReference type="InParanoid" id="A0A2K1ZK00"/>
<organism evidence="2 3">
    <name type="scientific">Populus trichocarpa</name>
    <name type="common">Western balsam poplar</name>
    <name type="synonym">Populus balsamifera subsp. trichocarpa</name>
    <dbReference type="NCBI Taxonomy" id="3694"/>
    <lineage>
        <taxon>Eukaryota</taxon>
        <taxon>Viridiplantae</taxon>
        <taxon>Streptophyta</taxon>
        <taxon>Embryophyta</taxon>
        <taxon>Tracheophyta</taxon>
        <taxon>Spermatophyta</taxon>
        <taxon>Magnoliopsida</taxon>
        <taxon>eudicotyledons</taxon>
        <taxon>Gunneridae</taxon>
        <taxon>Pentapetalae</taxon>
        <taxon>rosids</taxon>
        <taxon>fabids</taxon>
        <taxon>Malpighiales</taxon>
        <taxon>Salicaceae</taxon>
        <taxon>Saliceae</taxon>
        <taxon>Populus</taxon>
    </lineage>
</organism>
<feature type="transmembrane region" description="Helical" evidence="1">
    <location>
        <begin position="12"/>
        <end position="31"/>
    </location>
</feature>
<name>A0A2K1ZK00_POPTR</name>
<reference evidence="2 3" key="1">
    <citation type="journal article" date="2006" name="Science">
        <title>The genome of black cottonwood, Populus trichocarpa (Torr. &amp; Gray).</title>
        <authorList>
            <person name="Tuskan G.A."/>
            <person name="Difazio S."/>
            <person name="Jansson S."/>
            <person name="Bohlmann J."/>
            <person name="Grigoriev I."/>
            <person name="Hellsten U."/>
            <person name="Putnam N."/>
            <person name="Ralph S."/>
            <person name="Rombauts S."/>
            <person name="Salamov A."/>
            <person name="Schein J."/>
            <person name="Sterck L."/>
            <person name="Aerts A."/>
            <person name="Bhalerao R.R."/>
            <person name="Bhalerao R.P."/>
            <person name="Blaudez D."/>
            <person name="Boerjan W."/>
            <person name="Brun A."/>
            <person name="Brunner A."/>
            <person name="Busov V."/>
            <person name="Campbell M."/>
            <person name="Carlson J."/>
            <person name="Chalot M."/>
            <person name="Chapman J."/>
            <person name="Chen G.L."/>
            <person name="Cooper D."/>
            <person name="Coutinho P.M."/>
            <person name="Couturier J."/>
            <person name="Covert S."/>
            <person name="Cronk Q."/>
            <person name="Cunningham R."/>
            <person name="Davis J."/>
            <person name="Degroeve S."/>
            <person name="Dejardin A."/>
            <person name="Depamphilis C."/>
            <person name="Detter J."/>
            <person name="Dirks B."/>
            <person name="Dubchak I."/>
            <person name="Duplessis S."/>
            <person name="Ehlting J."/>
            <person name="Ellis B."/>
            <person name="Gendler K."/>
            <person name="Goodstein D."/>
            <person name="Gribskov M."/>
            <person name="Grimwood J."/>
            <person name="Groover A."/>
            <person name="Gunter L."/>
            <person name="Hamberger B."/>
            <person name="Heinze B."/>
            <person name="Helariutta Y."/>
            <person name="Henrissat B."/>
            <person name="Holligan D."/>
            <person name="Holt R."/>
            <person name="Huang W."/>
            <person name="Islam-Faridi N."/>
            <person name="Jones S."/>
            <person name="Jones-Rhoades M."/>
            <person name="Jorgensen R."/>
            <person name="Joshi C."/>
            <person name="Kangasjarvi J."/>
            <person name="Karlsson J."/>
            <person name="Kelleher C."/>
            <person name="Kirkpatrick R."/>
            <person name="Kirst M."/>
            <person name="Kohler A."/>
            <person name="Kalluri U."/>
            <person name="Larimer F."/>
            <person name="Leebens-Mack J."/>
            <person name="Leple J.C."/>
            <person name="Locascio P."/>
            <person name="Lou Y."/>
            <person name="Lucas S."/>
            <person name="Martin F."/>
            <person name="Montanini B."/>
            <person name="Napoli C."/>
            <person name="Nelson D.R."/>
            <person name="Nelson C."/>
            <person name="Nieminen K."/>
            <person name="Nilsson O."/>
            <person name="Pereda V."/>
            <person name="Peter G."/>
            <person name="Philippe R."/>
            <person name="Pilate G."/>
            <person name="Poliakov A."/>
            <person name="Razumovskaya J."/>
            <person name="Richardson P."/>
            <person name="Rinaldi C."/>
            <person name="Ritland K."/>
            <person name="Rouze P."/>
            <person name="Ryaboy D."/>
            <person name="Schmutz J."/>
            <person name="Schrader J."/>
            <person name="Segerman B."/>
            <person name="Shin H."/>
            <person name="Siddiqui A."/>
            <person name="Sterky F."/>
            <person name="Terry A."/>
            <person name="Tsai C.J."/>
            <person name="Uberbacher E."/>
            <person name="Unneberg P."/>
            <person name="Vahala J."/>
            <person name="Wall K."/>
            <person name="Wessler S."/>
            <person name="Yang G."/>
            <person name="Yin T."/>
            <person name="Douglas C."/>
            <person name="Marra M."/>
            <person name="Sandberg G."/>
            <person name="Van de Peer Y."/>
            <person name="Rokhsar D."/>
        </authorList>
    </citation>
    <scope>NUCLEOTIDE SEQUENCE [LARGE SCALE GENOMIC DNA]</scope>
    <source>
        <strain evidence="3">cv. Nisqually</strain>
    </source>
</reference>
<accession>A0A2K1ZK00</accession>
<dbReference type="EMBL" id="CM009297">
    <property type="protein sequence ID" value="PNT25605.1"/>
    <property type="molecule type" value="Genomic_DNA"/>
</dbReference>
<keyword evidence="1" id="KW-0812">Transmembrane</keyword>
<gene>
    <name evidence="2" type="ORF">POPTR_008G193600</name>
</gene>
<evidence type="ECO:0000313" key="3">
    <source>
        <dbReference type="Proteomes" id="UP000006729"/>
    </source>
</evidence>
<evidence type="ECO:0000313" key="2">
    <source>
        <dbReference type="EMBL" id="PNT25605.1"/>
    </source>
</evidence>
<keyword evidence="1" id="KW-1133">Transmembrane helix</keyword>
<evidence type="ECO:0000256" key="1">
    <source>
        <dbReference type="SAM" id="Phobius"/>
    </source>
</evidence>
<feature type="transmembrane region" description="Helical" evidence="1">
    <location>
        <begin position="37"/>
        <end position="59"/>
    </location>
</feature>
<keyword evidence="3" id="KW-1185">Reference proteome</keyword>
<dbReference type="Proteomes" id="UP000006729">
    <property type="component" value="Chromosome 8"/>
</dbReference>
<keyword evidence="1" id="KW-0472">Membrane</keyword>
<protein>
    <submittedName>
        <fullName evidence="2">Uncharacterized protein</fullName>
    </submittedName>
</protein>
<sequence>MVGPFQVIEFQFFELHSLVVSFFAFAFFRWLSALKPVLQLFYFSLIAIILSIDQIYAINSNSNMYQCSRGFLSYVRILCHGRFSLYYKKQCISCFYEYISLFLLCS</sequence>